<feature type="binding site" evidence="13">
    <location>
        <begin position="30"/>
        <end position="37"/>
    </location>
    <ligand>
        <name>ATP</name>
        <dbReference type="ChEBI" id="CHEBI:30616"/>
    </ligand>
</feature>
<evidence type="ECO:0000256" key="9">
    <source>
        <dbReference type="ARBA" id="ARBA00023125"/>
    </source>
</evidence>
<evidence type="ECO:0000256" key="6">
    <source>
        <dbReference type="ARBA" id="ARBA00022741"/>
    </source>
</evidence>
<evidence type="ECO:0000256" key="13">
    <source>
        <dbReference type="HAMAP-Rule" id="MF_00365"/>
    </source>
</evidence>
<evidence type="ECO:0000256" key="10">
    <source>
        <dbReference type="ARBA" id="ARBA00023204"/>
    </source>
</evidence>
<keyword evidence="5 13" id="KW-0235">DNA replication</keyword>
<keyword evidence="8 13" id="KW-0067">ATP-binding</keyword>
<dbReference type="Pfam" id="PF02463">
    <property type="entry name" value="SMC_N"/>
    <property type="match status" value="1"/>
</dbReference>
<dbReference type="EMBL" id="FOPJ01000013">
    <property type="protein sequence ID" value="SFG75915.1"/>
    <property type="molecule type" value="Genomic_DNA"/>
</dbReference>
<comment type="function">
    <text evidence="12 13 14">The RecF protein is involved in DNA metabolism; it is required for DNA replication and normal SOS inducibility. RecF binds preferentially to single-stranded, linear DNA. It also seems to bind ATP.</text>
</comment>
<evidence type="ECO:0000256" key="11">
    <source>
        <dbReference type="ARBA" id="ARBA00023236"/>
    </source>
</evidence>
<keyword evidence="6 13" id="KW-0547">Nucleotide-binding</keyword>
<dbReference type="GO" id="GO:0005524">
    <property type="term" value="F:ATP binding"/>
    <property type="evidence" value="ECO:0007669"/>
    <property type="project" value="UniProtKB-UniRule"/>
</dbReference>
<dbReference type="InterPro" id="IPR003395">
    <property type="entry name" value="RecF/RecN/SMC_N"/>
</dbReference>
<dbReference type="AlphaFoldDB" id="A0A1I2UFJ5"/>
<dbReference type="InterPro" id="IPR001238">
    <property type="entry name" value="DNA-binding_RecF"/>
</dbReference>
<name>A0A1I2UFJ5_9CORY</name>
<evidence type="ECO:0000256" key="12">
    <source>
        <dbReference type="ARBA" id="ARBA00025401"/>
    </source>
</evidence>
<dbReference type="Gene3D" id="1.20.1050.90">
    <property type="entry name" value="RecF/RecN/SMC, N-terminal domain"/>
    <property type="match status" value="1"/>
</dbReference>
<dbReference type="Gene3D" id="3.40.50.300">
    <property type="entry name" value="P-loop containing nucleotide triphosphate hydrolases"/>
    <property type="match status" value="1"/>
</dbReference>
<dbReference type="NCBIfam" id="TIGR00611">
    <property type="entry name" value="recf"/>
    <property type="match status" value="1"/>
</dbReference>
<dbReference type="PROSITE" id="PS00617">
    <property type="entry name" value="RECF_1"/>
    <property type="match status" value="1"/>
</dbReference>
<evidence type="ECO:0000256" key="14">
    <source>
        <dbReference type="RuleBase" id="RU000578"/>
    </source>
</evidence>
<evidence type="ECO:0000259" key="15">
    <source>
        <dbReference type="Pfam" id="PF02463"/>
    </source>
</evidence>
<gene>
    <name evidence="13" type="primary">recF</name>
    <name evidence="16" type="ORF">SAMN05660282_01864</name>
</gene>
<evidence type="ECO:0000256" key="5">
    <source>
        <dbReference type="ARBA" id="ARBA00022705"/>
    </source>
</evidence>
<dbReference type="PANTHER" id="PTHR32182:SF0">
    <property type="entry name" value="DNA REPLICATION AND REPAIR PROTEIN RECF"/>
    <property type="match status" value="1"/>
</dbReference>
<dbReference type="InterPro" id="IPR027417">
    <property type="entry name" value="P-loop_NTPase"/>
</dbReference>
<comment type="subcellular location">
    <subcellularLocation>
        <location evidence="1 13 14">Cytoplasm</location>
    </subcellularLocation>
</comment>
<dbReference type="GO" id="GO:0003697">
    <property type="term" value="F:single-stranded DNA binding"/>
    <property type="evidence" value="ECO:0007669"/>
    <property type="project" value="UniProtKB-UniRule"/>
</dbReference>
<dbReference type="InterPro" id="IPR042174">
    <property type="entry name" value="RecF_2"/>
</dbReference>
<dbReference type="RefSeq" id="WP_092286682.1">
    <property type="nucleotide sequence ID" value="NZ_FOPJ01000013.1"/>
</dbReference>
<dbReference type="SUPFAM" id="SSF52540">
    <property type="entry name" value="P-loop containing nucleoside triphosphate hydrolases"/>
    <property type="match status" value="1"/>
</dbReference>
<dbReference type="GO" id="GO:0009432">
    <property type="term" value="P:SOS response"/>
    <property type="evidence" value="ECO:0007669"/>
    <property type="project" value="UniProtKB-UniRule"/>
</dbReference>
<keyword evidence="10 13" id="KW-0234">DNA repair</keyword>
<organism evidence="16 17">
    <name type="scientific">Corynebacterium spheniscorum</name>
    <dbReference type="NCBI Taxonomy" id="185761"/>
    <lineage>
        <taxon>Bacteria</taxon>
        <taxon>Bacillati</taxon>
        <taxon>Actinomycetota</taxon>
        <taxon>Actinomycetes</taxon>
        <taxon>Mycobacteriales</taxon>
        <taxon>Corynebacteriaceae</taxon>
        <taxon>Corynebacterium</taxon>
    </lineage>
</organism>
<reference evidence="16 17" key="1">
    <citation type="submission" date="2016-10" db="EMBL/GenBank/DDBJ databases">
        <authorList>
            <person name="de Groot N.N."/>
        </authorList>
    </citation>
    <scope>NUCLEOTIDE SEQUENCE [LARGE SCALE GENOMIC DNA]</scope>
    <source>
        <strain>J11</strain>
        <strain evidence="17">PG 39</strain>
    </source>
</reference>
<dbReference type="STRING" id="185761.SAMN05660282_01864"/>
<sequence>MYIQHLDLRDFRSWPELKITLSPGVTVFVGRNGYGKTNIVEAVGYLAHLSSHRVSTDAPMVRSGMKDARVSATVVNHGRELTAHLLLKPHAANLAQLNRTRLQSPRELLGVLRTVLFAPEDLALVRGEPAERRRYVDDIMCIRHPRLAGVRADYEKVLRQRNALLKTAGRALRSGYESADGAAALSTLDVWDQQLSHLGAQLIAARIALLGELAPAIHAAYAAIAPESRTASVEYQSKVDLCALGVAEEETLMNTPSAEAASPDVIEALMLSELGALRNKEIDRGVSLAGPHRDDIVLRLGQDPAKGFASHGETWSFALSLRLAEFELLKRDAGSDPVLILDDVFAELDAKRREKLVHLAAGAEQVLITAAVDEDLPGNLGEKVVHRFVVGVEDQDGQRISRIEEQESEQ</sequence>
<accession>A0A1I2UFJ5</accession>
<dbReference type="GO" id="GO:0005737">
    <property type="term" value="C:cytoplasm"/>
    <property type="evidence" value="ECO:0007669"/>
    <property type="project" value="UniProtKB-SubCell"/>
</dbReference>
<evidence type="ECO:0000256" key="4">
    <source>
        <dbReference type="ARBA" id="ARBA00022490"/>
    </source>
</evidence>
<keyword evidence="11 13" id="KW-0742">SOS response</keyword>
<dbReference type="PANTHER" id="PTHR32182">
    <property type="entry name" value="DNA REPLICATION AND REPAIR PROTEIN RECF"/>
    <property type="match status" value="1"/>
</dbReference>
<dbReference type="HAMAP" id="MF_00365">
    <property type="entry name" value="RecF"/>
    <property type="match status" value="1"/>
</dbReference>
<keyword evidence="9 13" id="KW-0238">DNA-binding</keyword>
<evidence type="ECO:0000256" key="8">
    <source>
        <dbReference type="ARBA" id="ARBA00022840"/>
    </source>
</evidence>
<evidence type="ECO:0000256" key="1">
    <source>
        <dbReference type="ARBA" id="ARBA00004496"/>
    </source>
</evidence>
<comment type="similarity">
    <text evidence="2 13 14">Belongs to the RecF family.</text>
</comment>
<protein>
    <recommendedName>
        <fullName evidence="3 13">DNA replication and repair protein RecF</fullName>
    </recommendedName>
</protein>
<evidence type="ECO:0000313" key="17">
    <source>
        <dbReference type="Proteomes" id="UP000199065"/>
    </source>
</evidence>
<evidence type="ECO:0000256" key="7">
    <source>
        <dbReference type="ARBA" id="ARBA00022763"/>
    </source>
</evidence>
<keyword evidence="17" id="KW-1185">Reference proteome</keyword>
<keyword evidence="4 13" id="KW-0963">Cytoplasm</keyword>
<dbReference type="InterPro" id="IPR018078">
    <property type="entry name" value="DNA-binding_RecF_CS"/>
</dbReference>
<evidence type="ECO:0000313" key="16">
    <source>
        <dbReference type="EMBL" id="SFG75915.1"/>
    </source>
</evidence>
<feature type="domain" description="RecF/RecN/SMC N-terminal" evidence="15">
    <location>
        <begin position="2"/>
        <end position="371"/>
    </location>
</feature>
<evidence type="ECO:0000256" key="3">
    <source>
        <dbReference type="ARBA" id="ARBA00020170"/>
    </source>
</evidence>
<keyword evidence="7 13" id="KW-0227">DNA damage</keyword>
<dbReference type="Proteomes" id="UP000199065">
    <property type="component" value="Unassembled WGS sequence"/>
</dbReference>
<dbReference type="OrthoDB" id="9803889at2"/>
<dbReference type="GO" id="GO:0006302">
    <property type="term" value="P:double-strand break repair"/>
    <property type="evidence" value="ECO:0007669"/>
    <property type="project" value="TreeGrafter"/>
</dbReference>
<dbReference type="CDD" id="cd03242">
    <property type="entry name" value="ABC_RecF"/>
    <property type="match status" value="1"/>
</dbReference>
<dbReference type="GO" id="GO:0000731">
    <property type="term" value="P:DNA synthesis involved in DNA repair"/>
    <property type="evidence" value="ECO:0007669"/>
    <property type="project" value="TreeGrafter"/>
</dbReference>
<proteinExistence type="inferred from homology"/>
<dbReference type="PROSITE" id="PS00618">
    <property type="entry name" value="RECF_2"/>
    <property type="match status" value="1"/>
</dbReference>
<evidence type="ECO:0000256" key="2">
    <source>
        <dbReference type="ARBA" id="ARBA00008016"/>
    </source>
</evidence>
<dbReference type="GO" id="GO:0006260">
    <property type="term" value="P:DNA replication"/>
    <property type="evidence" value="ECO:0007669"/>
    <property type="project" value="UniProtKB-UniRule"/>
</dbReference>